<feature type="transmembrane region" description="Helical" evidence="1">
    <location>
        <begin position="6"/>
        <end position="25"/>
    </location>
</feature>
<dbReference type="AlphaFoldDB" id="A0A382SPY3"/>
<feature type="transmembrane region" description="Helical" evidence="1">
    <location>
        <begin position="143"/>
        <end position="160"/>
    </location>
</feature>
<dbReference type="EMBL" id="UINC01130662">
    <property type="protein sequence ID" value="SVD11863.1"/>
    <property type="molecule type" value="Genomic_DNA"/>
</dbReference>
<organism evidence="2">
    <name type="scientific">marine metagenome</name>
    <dbReference type="NCBI Taxonomy" id="408172"/>
    <lineage>
        <taxon>unclassified sequences</taxon>
        <taxon>metagenomes</taxon>
        <taxon>ecological metagenomes</taxon>
    </lineage>
</organism>
<keyword evidence="1" id="KW-0812">Transmembrane</keyword>
<name>A0A382SPY3_9ZZZZ</name>
<proteinExistence type="predicted"/>
<sequence>MNDTRAKIVICIFLMVATFCIYSQVQDHEFINYDDYQYIRDNWKIKSGLSSESISWAFTTFYLSGWYPMTWLSYILDYQLYGLNPKGYHLTNLFFHIANALILFMVLLRMTGKLWRCAFVAAIFALHPLNVESVAWVAERKNVLSTLFWFLTMWAYFRYAQTK</sequence>
<keyword evidence="1" id="KW-1133">Transmembrane helix</keyword>
<feature type="transmembrane region" description="Helical" evidence="1">
    <location>
        <begin position="54"/>
        <end position="76"/>
    </location>
</feature>
<feature type="transmembrane region" description="Helical" evidence="1">
    <location>
        <begin position="114"/>
        <end position="131"/>
    </location>
</feature>
<reference evidence="2" key="1">
    <citation type="submission" date="2018-05" db="EMBL/GenBank/DDBJ databases">
        <authorList>
            <person name="Lanie J.A."/>
            <person name="Ng W.-L."/>
            <person name="Kazmierczak K.M."/>
            <person name="Andrzejewski T.M."/>
            <person name="Davidsen T.M."/>
            <person name="Wayne K.J."/>
            <person name="Tettelin H."/>
            <person name="Glass J.I."/>
            <person name="Rusch D."/>
            <person name="Podicherti R."/>
            <person name="Tsui H.-C.T."/>
            <person name="Winkler M.E."/>
        </authorList>
    </citation>
    <scope>NUCLEOTIDE SEQUENCE</scope>
</reference>
<gene>
    <name evidence="2" type="ORF">METZ01_LOCUS364717</name>
</gene>
<evidence type="ECO:0000313" key="2">
    <source>
        <dbReference type="EMBL" id="SVD11863.1"/>
    </source>
</evidence>
<feature type="transmembrane region" description="Helical" evidence="1">
    <location>
        <begin position="88"/>
        <end position="107"/>
    </location>
</feature>
<dbReference type="PANTHER" id="PTHR44395">
    <property type="match status" value="1"/>
</dbReference>
<evidence type="ECO:0008006" key="3">
    <source>
        <dbReference type="Google" id="ProtNLM"/>
    </source>
</evidence>
<dbReference type="PANTHER" id="PTHR44395:SF1">
    <property type="entry name" value="PROTEIN O-MANNOSYL-TRANSFERASE TMTC3"/>
    <property type="match status" value="1"/>
</dbReference>
<evidence type="ECO:0000256" key="1">
    <source>
        <dbReference type="SAM" id="Phobius"/>
    </source>
</evidence>
<keyword evidence="1" id="KW-0472">Membrane</keyword>
<accession>A0A382SPY3</accession>
<protein>
    <recommendedName>
        <fullName evidence="3">Glycosyltransferase RgtA/B/C/D-like domain-containing protein</fullName>
    </recommendedName>
</protein>
<feature type="non-terminal residue" evidence="2">
    <location>
        <position position="163"/>
    </location>
</feature>